<evidence type="ECO:0000256" key="6">
    <source>
        <dbReference type="ARBA" id="ARBA00022556"/>
    </source>
</evidence>
<comment type="cofactor">
    <cofactor evidence="1">
        <name>Zn(2+)</name>
        <dbReference type="ChEBI" id="CHEBI:29105"/>
    </cofactor>
</comment>
<keyword evidence="9" id="KW-0862">Zinc</keyword>
<keyword evidence="10" id="KW-0443">Lipid metabolism</keyword>
<dbReference type="GO" id="GO:0046872">
    <property type="term" value="F:metal ion binding"/>
    <property type="evidence" value="ECO:0007669"/>
    <property type="project" value="UniProtKB-KW"/>
</dbReference>
<evidence type="ECO:0000256" key="3">
    <source>
        <dbReference type="ARBA" id="ARBA00005002"/>
    </source>
</evidence>
<name>A0A6P1M6L9_9BACT</name>
<organism evidence="12 13">
    <name type="scientific">Tichowtungia aerotolerans</name>
    <dbReference type="NCBI Taxonomy" id="2697043"/>
    <lineage>
        <taxon>Bacteria</taxon>
        <taxon>Pseudomonadati</taxon>
        <taxon>Kiritimatiellota</taxon>
        <taxon>Tichowtungiia</taxon>
        <taxon>Tichowtungiales</taxon>
        <taxon>Tichowtungiaceae</taxon>
        <taxon>Tichowtungia</taxon>
    </lineage>
</organism>
<evidence type="ECO:0000256" key="10">
    <source>
        <dbReference type="ARBA" id="ARBA00023098"/>
    </source>
</evidence>
<dbReference type="KEGG" id="taer:GT409_04060"/>
<dbReference type="Pfam" id="PF03331">
    <property type="entry name" value="LpxC"/>
    <property type="match status" value="1"/>
</dbReference>
<dbReference type="GO" id="GO:0103117">
    <property type="term" value="F:UDP-3-O-acyl-N-acetylglucosamine deacetylase activity"/>
    <property type="evidence" value="ECO:0007669"/>
    <property type="project" value="UniProtKB-EC"/>
</dbReference>
<proteinExistence type="predicted"/>
<evidence type="ECO:0000256" key="1">
    <source>
        <dbReference type="ARBA" id="ARBA00001947"/>
    </source>
</evidence>
<keyword evidence="8" id="KW-0378">Hydrolase</keyword>
<evidence type="ECO:0000256" key="8">
    <source>
        <dbReference type="ARBA" id="ARBA00022801"/>
    </source>
</evidence>
<evidence type="ECO:0000256" key="5">
    <source>
        <dbReference type="ARBA" id="ARBA00022516"/>
    </source>
</evidence>
<keyword evidence="5" id="KW-0444">Lipid biosynthesis</keyword>
<accession>A0A6P1M6L9</accession>
<comment type="pathway">
    <text evidence="3">Glycolipid biosynthesis; lipid IV(A) biosynthesis; lipid IV(A) from (3R)-3-hydroxytetradecanoyl-[acyl-carrier-protein] and UDP-N-acetyl-alpha-D-glucosamine: step 2/6.</text>
</comment>
<gene>
    <name evidence="12" type="ORF">GT409_04060</name>
</gene>
<dbReference type="InterPro" id="IPR020568">
    <property type="entry name" value="Ribosomal_Su5_D2-typ_SF"/>
</dbReference>
<dbReference type="GO" id="GO:0016020">
    <property type="term" value="C:membrane"/>
    <property type="evidence" value="ECO:0007669"/>
    <property type="project" value="GOC"/>
</dbReference>
<dbReference type="InterPro" id="IPR015870">
    <property type="entry name" value="UDP-acyl_N-AcGlcN_deAcase_N"/>
</dbReference>
<dbReference type="RefSeq" id="WP_160627181.1">
    <property type="nucleotide sequence ID" value="NZ_CP047593.1"/>
</dbReference>
<keyword evidence="7" id="KW-0479">Metal-binding</keyword>
<dbReference type="GO" id="GO:0009245">
    <property type="term" value="P:lipid A biosynthetic process"/>
    <property type="evidence" value="ECO:0007669"/>
    <property type="project" value="UniProtKB-KW"/>
</dbReference>
<protein>
    <recommendedName>
        <fullName evidence="4">UDP-3-O-acyl-N-acetylglucosamine deacetylase</fullName>
        <ecNumber evidence="4">3.5.1.108</ecNumber>
    </recommendedName>
</protein>
<evidence type="ECO:0000256" key="7">
    <source>
        <dbReference type="ARBA" id="ARBA00022723"/>
    </source>
</evidence>
<dbReference type="UniPathway" id="UPA00359">
    <property type="reaction ID" value="UER00478"/>
</dbReference>
<evidence type="ECO:0000256" key="4">
    <source>
        <dbReference type="ARBA" id="ARBA00012745"/>
    </source>
</evidence>
<dbReference type="InterPro" id="IPR004463">
    <property type="entry name" value="UDP-acyl_GlcNac_deAcase"/>
</dbReference>
<sequence>MENKKTPGRLLAGDPHIVAASYEEFNSIPVNLDLTDRPGLPPRTNLQTIDKAVRVSGPGTFAGKSTTTITFEPTEREGWWLDRTDQPDSLPIRIAVDNVWTTGSIVSNIVLRAGNPHNYVRMVEHVIALRMGLDIDNLMIKIDSGDPPLFERGSLDLLEALDSAGRRTLPGTVKYVTVKEPVTLGWDRGQFLTLSPLSGTEPKLTVDAAVNFPNAIGQQRIVFPVNHETLQSGAEARTNTPYGKMLYCKTIGKIFADIRNLGYTDKNILIAKKGRYHNEPRLVHEGKSLEAVWHRGVLDLLAAIALVPDARFVGEITSYKAGHRLDCDLVTQLYLNDLLTPVGNE</sequence>
<evidence type="ECO:0000256" key="9">
    <source>
        <dbReference type="ARBA" id="ARBA00022833"/>
    </source>
</evidence>
<dbReference type="SUPFAM" id="SSF54211">
    <property type="entry name" value="Ribosomal protein S5 domain 2-like"/>
    <property type="match status" value="1"/>
</dbReference>
<dbReference type="PANTHER" id="PTHR33694:SF1">
    <property type="entry name" value="UDP-3-O-ACYL-N-ACETYLGLUCOSAMINE DEACETYLASE 1, MITOCHONDRIAL-RELATED"/>
    <property type="match status" value="1"/>
</dbReference>
<keyword evidence="6" id="KW-0441">Lipid A biosynthesis</keyword>
<dbReference type="EMBL" id="CP047593">
    <property type="protein sequence ID" value="QHI68653.1"/>
    <property type="molecule type" value="Genomic_DNA"/>
</dbReference>
<comment type="function">
    <text evidence="2">Catalyzes the hydrolysis of UDP-3-O-myristoyl-N-acetylglucosamine to form UDP-3-O-myristoylglucosamine and acetate, the committed step in lipid A biosynthesis.</text>
</comment>
<evidence type="ECO:0000256" key="11">
    <source>
        <dbReference type="ARBA" id="ARBA00024535"/>
    </source>
</evidence>
<comment type="catalytic activity">
    <reaction evidence="11">
        <text>a UDP-3-O-[(3R)-3-hydroxyacyl]-N-acetyl-alpha-D-glucosamine + H2O = a UDP-3-O-[(3R)-3-hydroxyacyl]-alpha-D-glucosamine + acetate</text>
        <dbReference type="Rhea" id="RHEA:67816"/>
        <dbReference type="ChEBI" id="CHEBI:15377"/>
        <dbReference type="ChEBI" id="CHEBI:30089"/>
        <dbReference type="ChEBI" id="CHEBI:137740"/>
        <dbReference type="ChEBI" id="CHEBI:173225"/>
        <dbReference type="EC" id="3.5.1.108"/>
    </reaction>
</comment>
<evidence type="ECO:0000256" key="2">
    <source>
        <dbReference type="ARBA" id="ARBA00002923"/>
    </source>
</evidence>
<reference evidence="12 13" key="1">
    <citation type="submission" date="2020-01" db="EMBL/GenBank/DDBJ databases">
        <title>Ponticoccus aerotolerans gen. nov., sp. nov., an anaerobic bacterium and proposal of Ponticoccusceae fam. nov., Ponticoccusles ord. nov. and Ponticoccuse classis nov. in the phylum Kiritimatiellaeota.</title>
        <authorList>
            <person name="Zhou L.Y."/>
            <person name="Du Z.J."/>
        </authorList>
    </citation>
    <scope>NUCLEOTIDE SEQUENCE [LARGE SCALE GENOMIC DNA]</scope>
    <source>
        <strain evidence="12 13">S-5007</strain>
    </source>
</reference>
<dbReference type="Gene3D" id="3.30.1700.10">
    <property type="entry name" value="lpxc deacetylase, domain 2"/>
    <property type="match status" value="1"/>
</dbReference>
<evidence type="ECO:0000313" key="13">
    <source>
        <dbReference type="Proteomes" id="UP000464954"/>
    </source>
</evidence>
<dbReference type="InterPro" id="IPR011334">
    <property type="entry name" value="UDP-acyl_GlcNac_deAcase_C"/>
</dbReference>
<evidence type="ECO:0000313" key="12">
    <source>
        <dbReference type="EMBL" id="QHI68653.1"/>
    </source>
</evidence>
<dbReference type="Gene3D" id="3.30.230.20">
    <property type="entry name" value="lpxc deacetylase, domain 1"/>
    <property type="match status" value="1"/>
</dbReference>
<keyword evidence="13" id="KW-1185">Reference proteome</keyword>
<dbReference type="Proteomes" id="UP000464954">
    <property type="component" value="Chromosome"/>
</dbReference>
<dbReference type="EC" id="3.5.1.108" evidence="4"/>
<dbReference type="PANTHER" id="PTHR33694">
    <property type="entry name" value="UDP-3-O-ACYL-N-ACETYLGLUCOSAMINE DEACETYLASE 1, MITOCHONDRIAL-RELATED"/>
    <property type="match status" value="1"/>
</dbReference>
<dbReference type="AlphaFoldDB" id="A0A6P1M6L9"/>